<gene>
    <name evidence="7" type="ORF">AARE701A_LOCUS16417</name>
</gene>
<dbReference type="Gene3D" id="3.80.10.10">
    <property type="entry name" value="Ribonuclease Inhibitor"/>
    <property type="match status" value="2"/>
</dbReference>
<keyword evidence="4 6" id="KW-0732">Signal</keyword>
<name>A0A8S2ANY4_ARAAE</name>
<dbReference type="EMBL" id="LR999456">
    <property type="protein sequence ID" value="CAE6126878.1"/>
    <property type="molecule type" value="Genomic_DNA"/>
</dbReference>
<evidence type="ECO:0008006" key="9">
    <source>
        <dbReference type="Google" id="ProtNLM"/>
    </source>
</evidence>
<feature type="chain" id="PRO_5035716427" description="Leucine-rich repeat family protein" evidence="6">
    <location>
        <begin position="17"/>
        <end position="409"/>
    </location>
</feature>
<dbReference type="SUPFAM" id="SSF52058">
    <property type="entry name" value="L domain-like"/>
    <property type="match status" value="1"/>
</dbReference>
<dbReference type="InterPro" id="IPR001611">
    <property type="entry name" value="Leu-rich_rpt"/>
</dbReference>
<dbReference type="Pfam" id="PF00560">
    <property type="entry name" value="LRR_1"/>
    <property type="match status" value="2"/>
</dbReference>
<organism evidence="7 8">
    <name type="scientific">Arabidopsis arenosa</name>
    <name type="common">Sand rock-cress</name>
    <name type="synonym">Cardaminopsis arenosa</name>
    <dbReference type="NCBI Taxonomy" id="38785"/>
    <lineage>
        <taxon>Eukaryota</taxon>
        <taxon>Viridiplantae</taxon>
        <taxon>Streptophyta</taxon>
        <taxon>Embryophyta</taxon>
        <taxon>Tracheophyta</taxon>
        <taxon>Spermatophyta</taxon>
        <taxon>Magnoliopsida</taxon>
        <taxon>eudicotyledons</taxon>
        <taxon>Gunneridae</taxon>
        <taxon>Pentapetalae</taxon>
        <taxon>rosids</taxon>
        <taxon>malvids</taxon>
        <taxon>Brassicales</taxon>
        <taxon>Brassicaceae</taxon>
        <taxon>Camelineae</taxon>
        <taxon>Arabidopsis</taxon>
    </lineage>
</organism>
<feature type="signal peptide" evidence="6">
    <location>
        <begin position="1"/>
        <end position="16"/>
    </location>
</feature>
<sequence length="409" mass="44949">MKNPLLLALFLVGTIALPDISSRGTQELTNDGLTGASQAILSFLDQRLAVVYPVIQRFKSLITLDPYNVTKTWIGSDICSYRGFHCDNPPDNTTAVTVASIDFNGFQLSAPSIEGFIDQFPDLALFHVNSNNFGGTVPSKIVNLRYLYELDISNNRFTGQFPTAVVGMSGLTFLDIRFNSFSGSIPPQILGQNLEVLFINDNGFTASLPEIPGDGTSTTHIIFLTFANNKFNGPLPRSILRSMSTLTEVLFLNNDFTGCIPHEIGFLTGASVIDIGGNKLTGPLPLSLMCLEKVEQLNFAGNLLFGAVPEAVCMLLRDNLVNLSLSNNYFTHVGPWCRGLLDRGVLDVSNNCIPFFPGQRSMQECAEFFVKPKKYYCPHMWFHNFFSCRYSHVSSSSASAFMPMVAPSP</sequence>
<dbReference type="InterPro" id="IPR032675">
    <property type="entry name" value="LRR_dom_sf"/>
</dbReference>
<dbReference type="InterPro" id="IPR051582">
    <property type="entry name" value="LRR_extensin-like_regulator"/>
</dbReference>
<keyword evidence="5" id="KW-0677">Repeat</keyword>
<keyword evidence="2" id="KW-0964">Secreted</keyword>
<protein>
    <recommendedName>
        <fullName evidence="9">Leucine-rich repeat family protein</fullName>
    </recommendedName>
</protein>
<evidence type="ECO:0000256" key="2">
    <source>
        <dbReference type="ARBA" id="ARBA00022525"/>
    </source>
</evidence>
<comment type="subcellular location">
    <subcellularLocation>
        <location evidence="1">Secreted</location>
    </subcellularLocation>
</comment>
<evidence type="ECO:0000256" key="4">
    <source>
        <dbReference type="ARBA" id="ARBA00022729"/>
    </source>
</evidence>
<dbReference type="PANTHER" id="PTHR32093">
    <property type="entry name" value="LEUCINE-RICH REPEAT EXTENSIN-LIKE PROTEIN 3-RELATED"/>
    <property type="match status" value="1"/>
</dbReference>
<keyword evidence="8" id="KW-1185">Reference proteome</keyword>
<accession>A0A8S2ANY4</accession>
<dbReference type="GO" id="GO:0005576">
    <property type="term" value="C:extracellular region"/>
    <property type="evidence" value="ECO:0007669"/>
    <property type="project" value="UniProtKB-SubCell"/>
</dbReference>
<proteinExistence type="predicted"/>
<reference evidence="7" key="1">
    <citation type="submission" date="2021-01" db="EMBL/GenBank/DDBJ databases">
        <authorList>
            <person name="Bezrukov I."/>
        </authorList>
    </citation>
    <scope>NUCLEOTIDE SEQUENCE</scope>
</reference>
<evidence type="ECO:0000256" key="3">
    <source>
        <dbReference type="ARBA" id="ARBA00022614"/>
    </source>
</evidence>
<dbReference type="AlphaFoldDB" id="A0A8S2ANY4"/>
<evidence type="ECO:0000256" key="5">
    <source>
        <dbReference type="ARBA" id="ARBA00022737"/>
    </source>
</evidence>
<evidence type="ECO:0000256" key="6">
    <source>
        <dbReference type="SAM" id="SignalP"/>
    </source>
</evidence>
<evidence type="ECO:0000256" key="1">
    <source>
        <dbReference type="ARBA" id="ARBA00004613"/>
    </source>
</evidence>
<evidence type="ECO:0000313" key="8">
    <source>
        <dbReference type="Proteomes" id="UP000682877"/>
    </source>
</evidence>
<dbReference type="Proteomes" id="UP000682877">
    <property type="component" value="Chromosome 6"/>
</dbReference>
<dbReference type="PANTHER" id="PTHR32093:SF91">
    <property type="entry name" value="LEUCINE-RICH REPEAT-CONTAINING N-TERMINAL PLANT-TYPE DOMAIN-CONTAINING PROTEIN"/>
    <property type="match status" value="1"/>
</dbReference>
<keyword evidence="3" id="KW-0433">Leucine-rich repeat</keyword>
<evidence type="ECO:0000313" key="7">
    <source>
        <dbReference type="EMBL" id="CAE6126878.1"/>
    </source>
</evidence>